<evidence type="ECO:0000259" key="10">
    <source>
        <dbReference type="Pfam" id="PF25179"/>
    </source>
</evidence>
<dbReference type="AlphaFoldDB" id="A0A8J2HSP4"/>
<evidence type="ECO:0000256" key="1">
    <source>
        <dbReference type="ARBA" id="ARBA00004477"/>
    </source>
</evidence>
<dbReference type="InterPro" id="IPR009613">
    <property type="entry name" value="LMF"/>
</dbReference>
<accession>A0A8J2HSP4</accession>
<keyword evidence="6 8" id="KW-0472">Membrane</keyword>
<feature type="transmembrane region" description="Helical" evidence="8">
    <location>
        <begin position="182"/>
        <end position="203"/>
    </location>
</feature>
<evidence type="ECO:0000313" key="11">
    <source>
        <dbReference type="EMBL" id="CAG5107136.1"/>
    </source>
</evidence>
<name>A0A8J2HSP4_COTCN</name>
<organism evidence="11 12">
    <name type="scientific">Cotesia congregata</name>
    <name type="common">Parasitoid wasp</name>
    <name type="synonym">Apanteles congregatus</name>
    <dbReference type="NCBI Taxonomy" id="51543"/>
    <lineage>
        <taxon>Eukaryota</taxon>
        <taxon>Metazoa</taxon>
        <taxon>Ecdysozoa</taxon>
        <taxon>Arthropoda</taxon>
        <taxon>Hexapoda</taxon>
        <taxon>Insecta</taxon>
        <taxon>Pterygota</taxon>
        <taxon>Neoptera</taxon>
        <taxon>Endopterygota</taxon>
        <taxon>Hymenoptera</taxon>
        <taxon>Apocrita</taxon>
        <taxon>Ichneumonoidea</taxon>
        <taxon>Braconidae</taxon>
        <taxon>Microgastrinae</taxon>
        <taxon>Cotesia</taxon>
    </lineage>
</organism>
<dbReference type="Pfam" id="PF06762">
    <property type="entry name" value="LMF1"/>
    <property type="match status" value="1"/>
</dbReference>
<feature type="transmembrane region" description="Helical" evidence="8">
    <location>
        <begin position="140"/>
        <end position="161"/>
    </location>
</feature>
<keyword evidence="12" id="KW-1185">Reference proteome</keyword>
<evidence type="ECO:0000256" key="7">
    <source>
        <dbReference type="ARBA" id="ARBA00023180"/>
    </source>
</evidence>
<dbReference type="OrthoDB" id="434126at2759"/>
<feature type="transmembrane region" description="Helical" evidence="8">
    <location>
        <begin position="25"/>
        <end position="45"/>
    </location>
</feature>
<dbReference type="InterPro" id="IPR057434">
    <property type="entry name" value="LMF1/2_N"/>
</dbReference>
<proteinExistence type="inferred from homology"/>
<feature type="transmembrane region" description="Helical" evidence="8">
    <location>
        <begin position="314"/>
        <end position="335"/>
    </location>
</feature>
<dbReference type="EMBL" id="CAJNRD030001124">
    <property type="protein sequence ID" value="CAG5107136.1"/>
    <property type="molecule type" value="Genomic_DNA"/>
</dbReference>
<dbReference type="Pfam" id="PF25179">
    <property type="entry name" value="LMF1_C"/>
    <property type="match status" value="1"/>
</dbReference>
<protein>
    <recommendedName>
        <fullName evidence="8">Lipase maturation factor</fullName>
    </recommendedName>
</protein>
<comment type="similarity">
    <text evidence="2 8">Belongs to the lipase maturation factor family.</text>
</comment>
<sequence>MTGVVVGKSQVKSNRMIEVRYTRNLFLRGICIIYLFAFVSFYVQIPGLYGDNGILPARTQIDLKDKSSCLEKFKQKPTLVWIAPYLGLNVEYTLDLIALSGVVLSFLGFISQRFCVWPTFMSLWALYFSLYQVGQTFMQYQWDTLLLETGFLSILIAPFWVPKKAKISTPSDTVTFWCVRWLLFRFMFSSGVAKLASGCPVWWNLDALSHHFEVQCLPGVLAWFAHHLPSWYLRLTTVTTNVFELGIPFLYFFPNRKVRLVAFYIQIYQYLHIMATGNWNFRDLLVICLSIGLLDDQFFYKRKSKQESSRWTNHLSTFVCLVVYAAVVYATIVLYKIRLLDNWTIHTEIGFTQQQFTYYLNKVILASFIIGIISLGFTVADSITHSLLITKGSLNTIITFITTVFYTVAVCLIFGTSLVPFSSLDPSHNITIPPQIKQMYMKVEPYRISNGYTLFRRMTGIDGRPEIIIEGSNDIEGPWREYEFLYKPGNVNHSLSFVAPHSPRLDWQMWFAALGTYHNNPWIMSLTYRLLTNQKEVLSLLNTVEKPFGDKPPKYIRGNLYHYHFVPWKNSWNRESWWTREKVGEYFPIFSRDHPPLLEYLKKLNILQDKPTIKITNKMMKTVLDYMRMVTEKIEPSLLVWSIFIAGCAIIMTTKTTPQSKRK</sequence>
<evidence type="ECO:0000256" key="2">
    <source>
        <dbReference type="ARBA" id="ARBA00005512"/>
    </source>
</evidence>
<gene>
    <name evidence="11" type="ORF">HICCMSTLAB_LOCUS12604</name>
</gene>
<feature type="domain" description="Lipase maturation factor 1/2 N-terminal" evidence="9">
    <location>
        <begin position="138"/>
        <end position="300"/>
    </location>
</feature>
<dbReference type="GO" id="GO:0051604">
    <property type="term" value="P:protein maturation"/>
    <property type="evidence" value="ECO:0007669"/>
    <property type="project" value="InterPro"/>
</dbReference>
<feature type="transmembrane region" description="Helical" evidence="8">
    <location>
        <begin position="637"/>
        <end position="654"/>
    </location>
</feature>
<feature type="transmembrane region" description="Helical" evidence="8">
    <location>
        <begin position="397"/>
        <end position="419"/>
    </location>
</feature>
<comment type="function">
    <text evidence="8">Involved in the maturation of specific proteins in the endoplasmic reticulum.</text>
</comment>
<dbReference type="GO" id="GO:0005789">
    <property type="term" value="C:endoplasmic reticulum membrane"/>
    <property type="evidence" value="ECO:0007669"/>
    <property type="project" value="UniProtKB-SubCell"/>
</dbReference>
<keyword evidence="5 8" id="KW-1133">Transmembrane helix</keyword>
<feature type="domain" description="Lipase maturation factor 1/2 C-terminal" evidence="10">
    <location>
        <begin position="448"/>
        <end position="588"/>
    </location>
</feature>
<keyword evidence="3 8" id="KW-0812">Transmembrane</keyword>
<dbReference type="PANTHER" id="PTHR14463:SF5">
    <property type="entry name" value="LIPASE MATURATION FACTOR 2"/>
    <property type="match status" value="1"/>
</dbReference>
<evidence type="ECO:0000256" key="3">
    <source>
        <dbReference type="ARBA" id="ARBA00022692"/>
    </source>
</evidence>
<feature type="transmembrane region" description="Helical" evidence="8">
    <location>
        <begin position="356"/>
        <end position="377"/>
    </location>
</feature>
<keyword evidence="4 8" id="KW-0256">Endoplasmic reticulum</keyword>
<comment type="caution">
    <text evidence="11">The sequence shown here is derived from an EMBL/GenBank/DDBJ whole genome shotgun (WGS) entry which is preliminary data.</text>
</comment>
<evidence type="ECO:0000256" key="8">
    <source>
        <dbReference type="RuleBase" id="RU361229"/>
    </source>
</evidence>
<feature type="transmembrane region" description="Helical" evidence="8">
    <location>
        <begin position="114"/>
        <end position="134"/>
    </location>
</feature>
<feature type="transmembrane region" description="Helical" evidence="8">
    <location>
        <begin position="231"/>
        <end position="253"/>
    </location>
</feature>
<evidence type="ECO:0000256" key="4">
    <source>
        <dbReference type="ARBA" id="ARBA00022824"/>
    </source>
</evidence>
<evidence type="ECO:0000259" key="9">
    <source>
        <dbReference type="Pfam" id="PF06762"/>
    </source>
</evidence>
<evidence type="ECO:0000313" key="12">
    <source>
        <dbReference type="Proteomes" id="UP000786811"/>
    </source>
</evidence>
<reference evidence="11" key="1">
    <citation type="submission" date="2021-04" db="EMBL/GenBank/DDBJ databases">
        <authorList>
            <person name="Chebbi M.A.C M."/>
        </authorList>
    </citation>
    <scope>NUCLEOTIDE SEQUENCE</scope>
</reference>
<evidence type="ECO:0000256" key="5">
    <source>
        <dbReference type="ARBA" id="ARBA00022989"/>
    </source>
</evidence>
<evidence type="ECO:0000256" key="6">
    <source>
        <dbReference type="ARBA" id="ARBA00023136"/>
    </source>
</evidence>
<comment type="subcellular location">
    <subcellularLocation>
        <location evidence="1 8">Endoplasmic reticulum membrane</location>
        <topology evidence="1 8">Multi-pass membrane protein</topology>
    </subcellularLocation>
</comment>
<feature type="transmembrane region" description="Helical" evidence="8">
    <location>
        <begin position="82"/>
        <end position="107"/>
    </location>
</feature>
<dbReference type="InterPro" id="IPR057433">
    <property type="entry name" value="LMF1/2_C"/>
</dbReference>
<dbReference type="PANTHER" id="PTHR14463">
    <property type="entry name" value="LIPASE MATURATION FACTOR"/>
    <property type="match status" value="1"/>
</dbReference>
<keyword evidence="7" id="KW-0325">Glycoprotein</keyword>
<dbReference type="Proteomes" id="UP000786811">
    <property type="component" value="Unassembled WGS sequence"/>
</dbReference>